<dbReference type="InterPro" id="IPR019734">
    <property type="entry name" value="TPR_rpt"/>
</dbReference>
<keyword evidence="7" id="KW-1185">Reference proteome</keyword>
<name>A0AA35WLL4_GEOBA</name>
<evidence type="ECO:0000256" key="2">
    <source>
        <dbReference type="ARBA" id="ARBA00023242"/>
    </source>
</evidence>
<dbReference type="GO" id="GO:0000978">
    <property type="term" value="F:RNA polymerase II cis-regulatory region sequence-specific DNA binding"/>
    <property type="evidence" value="ECO:0007669"/>
    <property type="project" value="TreeGrafter"/>
</dbReference>
<feature type="compositionally biased region" description="Pro residues" evidence="5">
    <location>
        <begin position="731"/>
        <end position="746"/>
    </location>
</feature>
<feature type="compositionally biased region" description="Low complexity" evidence="5">
    <location>
        <begin position="1164"/>
        <end position="1180"/>
    </location>
</feature>
<dbReference type="InterPro" id="IPR011990">
    <property type="entry name" value="TPR-like_helical_dom_sf"/>
</dbReference>
<feature type="region of interest" description="Disordered" evidence="5">
    <location>
        <begin position="953"/>
        <end position="1024"/>
    </location>
</feature>
<feature type="region of interest" description="Disordered" evidence="5">
    <location>
        <begin position="1351"/>
        <end position="1374"/>
    </location>
</feature>
<evidence type="ECO:0000313" key="7">
    <source>
        <dbReference type="Proteomes" id="UP001174909"/>
    </source>
</evidence>
<feature type="compositionally biased region" description="Low complexity" evidence="5">
    <location>
        <begin position="1050"/>
        <end position="1065"/>
    </location>
</feature>
<dbReference type="SUPFAM" id="SSF48452">
    <property type="entry name" value="TPR-like"/>
    <property type="match status" value="2"/>
</dbReference>
<dbReference type="Proteomes" id="UP001174909">
    <property type="component" value="Unassembled WGS sequence"/>
</dbReference>
<dbReference type="PROSITE" id="PS50005">
    <property type="entry name" value="TPR"/>
    <property type="match status" value="1"/>
</dbReference>
<dbReference type="Gene3D" id="2.60.120.650">
    <property type="entry name" value="Cupin"/>
    <property type="match status" value="1"/>
</dbReference>
<comment type="subcellular location">
    <subcellularLocation>
        <location evidence="1">Nucleus</location>
    </subcellularLocation>
</comment>
<dbReference type="Gene3D" id="1.25.40.10">
    <property type="entry name" value="Tetratricopeptide repeat domain"/>
    <property type="match status" value="2"/>
</dbReference>
<feature type="region of interest" description="Disordered" evidence="5">
    <location>
        <begin position="458"/>
        <end position="521"/>
    </location>
</feature>
<feature type="region of interest" description="Disordered" evidence="5">
    <location>
        <begin position="571"/>
        <end position="595"/>
    </location>
</feature>
<feature type="compositionally biased region" description="Low complexity" evidence="5">
    <location>
        <begin position="698"/>
        <end position="717"/>
    </location>
</feature>
<feature type="region of interest" description="Disordered" evidence="5">
    <location>
        <begin position="1140"/>
        <end position="1185"/>
    </location>
</feature>
<comment type="caution">
    <text evidence="6">The sequence shown here is derived from an EMBL/GenBank/DDBJ whole genome shotgun (WGS) entry which is preliminary data.</text>
</comment>
<reference evidence="6" key="1">
    <citation type="submission" date="2023-03" db="EMBL/GenBank/DDBJ databases">
        <authorList>
            <person name="Steffen K."/>
            <person name="Cardenas P."/>
        </authorList>
    </citation>
    <scope>NUCLEOTIDE SEQUENCE</scope>
</reference>
<protein>
    <submittedName>
        <fullName evidence="6">Lysine-specific demethylase 6A</fullName>
    </submittedName>
</protein>
<evidence type="ECO:0000256" key="3">
    <source>
        <dbReference type="ARBA" id="ARBA00034483"/>
    </source>
</evidence>
<dbReference type="Pfam" id="PF13181">
    <property type="entry name" value="TPR_8"/>
    <property type="match status" value="1"/>
</dbReference>
<feature type="compositionally biased region" description="Low complexity" evidence="5">
    <location>
        <begin position="1014"/>
        <end position="1024"/>
    </location>
</feature>
<dbReference type="PANTHER" id="PTHR14017:SF1">
    <property type="entry name" value="LD02225P"/>
    <property type="match status" value="1"/>
</dbReference>
<evidence type="ECO:0000256" key="1">
    <source>
        <dbReference type="ARBA" id="ARBA00004123"/>
    </source>
</evidence>
<feature type="region of interest" description="Disordered" evidence="5">
    <location>
        <begin position="693"/>
        <end position="781"/>
    </location>
</feature>
<feature type="region of interest" description="Disordered" evidence="5">
    <location>
        <begin position="1049"/>
        <end position="1072"/>
    </location>
</feature>
<dbReference type="SMART" id="SM00028">
    <property type="entry name" value="TPR"/>
    <property type="match status" value="7"/>
</dbReference>
<proteinExistence type="inferred from homology"/>
<accession>A0AA35WLL4</accession>
<feature type="region of interest" description="Disordered" evidence="5">
    <location>
        <begin position="1086"/>
        <end position="1126"/>
    </location>
</feature>
<feature type="compositionally biased region" description="Polar residues" evidence="5">
    <location>
        <begin position="953"/>
        <end position="987"/>
    </location>
</feature>
<dbReference type="GO" id="GO:0031490">
    <property type="term" value="F:chromatin DNA binding"/>
    <property type="evidence" value="ECO:0007669"/>
    <property type="project" value="TreeGrafter"/>
</dbReference>
<evidence type="ECO:0000256" key="4">
    <source>
        <dbReference type="PROSITE-ProRule" id="PRU00339"/>
    </source>
</evidence>
<evidence type="ECO:0000256" key="5">
    <source>
        <dbReference type="SAM" id="MobiDB-lite"/>
    </source>
</evidence>
<feature type="compositionally biased region" description="Basic and acidic residues" evidence="5">
    <location>
        <begin position="990"/>
        <end position="1011"/>
    </location>
</feature>
<feature type="compositionally biased region" description="Polar residues" evidence="5">
    <location>
        <begin position="1107"/>
        <end position="1121"/>
    </location>
</feature>
<dbReference type="Pfam" id="PF13432">
    <property type="entry name" value="TPR_16"/>
    <property type="match status" value="1"/>
</dbReference>
<sequence length="1391" mass="150631">MENTEDGTVVEAGLSPQALDTLRSLDSLSYGLLDLHQPSSGGIGGVAGRERPPVTRHLIQQGVSHLRGSVSKFSHSPHTQAQIVSLIAHLHLLLDEFTHAYSAYSQYCRLSPASESDPALFYGLGIIHRRHGQHKHSEESYRKVLSLAPSFPRSGEVHLQLGLLLKRKKSYCEAVAHLERALSKPDPQQDKLLIQFHLANVWELQGQTALARRAYEELLKSRTLSTGLKTLTQKQLGWLLHRWPEEGGEGERGRALELLREASHGKPDCGETWYLLGRVLMTQRKCHEAFAAYQKAIHYPSKVSPANTWHSIGHLYFQMQQPRDCLQAYLCCVYIDVFHLQGWKSLGCLYEAVVYPREALICYQNAMTAFAKKGVRMGKDMDYVRSRIESLNRYLSVVGVEPFTQNSGMPLLHEAWATLVPVHIRKKQPKPETPLLTLNQLKSQYLVNTNLSGSLSYSLPPHTYPSPSPTSLLTPSTPGSANTSGVTGNVNFRTPPSSDNANNRLLQSGGSNLGALESKQNGGTAVNGGDLDFSGINLENLDFEALAAAATSSLPSPASLSARSRVTVTSTCRSEQTSTAHPQVGTSLSPSRLNSCPSASSNTSFSSLQPSLGAQPCSLALAPTLSSPHLPLCGSSASSSSPFLSPYSISHTTDTAWSQQNAANWPSYLMKQEDTSTFKSSLPLHTLASVPQHATVPHSLSQSKLSSAAQSHHWSSPTVPPPPYSSVSSALPPPYSSPPSPAPARPLPLTGEREKSAPRKRRSNSSSNTKSRNRRSSQANIVCSSQPTPLLAEQPFLVGFSGIKKESNVCLPAPIPSNMASDPSLLSRIWSVSKSAFPPASFQSPELFSTGLNHSTINQMSVGGSTNGGGFDQVLSQLSSPLSGPSFGGAAEVSQTVPLWTTVANTTGNVDPLFGQNHATPPLSRTDITMASSNNAIHISTVADDNGFFGSVQTEPLPTTARPNSSWFGLFGQYQTTPQASNPTGTPTEPGREQQVLKKPRLSPDKRHRELCPSSTSLSSVLQTSAVPVTQSELAQNLIHDREDHRLHLTESTSSQSSSLPPSSSRQLAPTSSSLVNQLIEVLQTSNRGGGDISPSESSSGVSSAGTTFFPTSTAESSPVDSHSLTTLSSPISLTRVPSLPCSLSRHHPTTILPRHSDSGTTNRPQSSPRGSSPRGGPDRNPTNAELKNNIQRALESKSASNNSKLIYPRAPFPSLASLKEYMVLEPDLRPPKQPPFQSGMELRPDCPVYEVTGCKEAEWDRLLEYCSNPDIPICIIRGLVDAIGLDLNLFSSQCLVDTCADHEMEVREQMKQAVNENCDVGSRRQIWKCESSKSVTTVAEYARYQQNMLQKEREGGEARGTGSSDEREFISFGTNVDISDETIWSHSSRS</sequence>
<keyword evidence="2" id="KW-0539">Nucleus</keyword>
<dbReference type="InterPro" id="IPR051630">
    <property type="entry name" value="Corepressor-Demethylase"/>
</dbReference>
<feature type="compositionally biased region" description="Polar residues" evidence="5">
    <location>
        <begin position="479"/>
        <end position="510"/>
    </location>
</feature>
<dbReference type="GO" id="GO:0044666">
    <property type="term" value="C:MLL3/4 complex"/>
    <property type="evidence" value="ECO:0007669"/>
    <property type="project" value="TreeGrafter"/>
</dbReference>
<feature type="repeat" description="TPR" evidence="4">
    <location>
        <begin position="118"/>
        <end position="151"/>
    </location>
</feature>
<keyword evidence="4" id="KW-0802">TPR repeat</keyword>
<gene>
    <name evidence="6" type="ORF">GBAR_LOCUS12735</name>
</gene>
<evidence type="ECO:0000313" key="6">
    <source>
        <dbReference type="EMBL" id="CAI8021476.1"/>
    </source>
</evidence>
<dbReference type="GO" id="GO:0010468">
    <property type="term" value="P:regulation of gene expression"/>
    <property type="evidence" value="ECO:0007669"/>
    <property type="project" value="TreeGrafter"/>
</dbReference>
<feature type="compositionally biased region" description="Low complexity" evidence="5">
    <location>
        <begin position="1093"/>
        <end position="1106"/>
    </location>
</feature>
<organism evidence="6 7">
    <name type="scientific">Geodia barretti</name>
    <name type="common">Barrett's horny sponge</name>
    <dbReference type="NCBI Taxonomy" id="519541"/>
    <lineage>
        <taxon>Eukaryota</taxon>
        <taxon>Metazoa</taxon>
        <taxon>Porifera</taxon>
        <taxon>Demospongiae</taxon>
        <taxon>Heteroscleromorpha</taxon>
        <taxon>Tetractinellida</taxon>
        <taxon>Astrophorina</taxon>
        <taxon>Geodiidae</taxon>
        <taxon>Geodia</taxon>
    </lineage>
</organism>
<dbReference type="PANTHER" id="PTHR14017">
    <property type="entry name" value="LYSINE-SPECIFIC DEMETHYLASE"/>
    <property type="match status" value="1"/>
</dbReference>
<dbReference type="EMBL" id="CASHTH010001902">
    <property type="protein sequence ID" value="CAI8021476.1"/>
    <property type="molecule type" value="Genomic_DNA"/>
</dbReference>
<comment type="similarity">
    <text evidence="3">Belongs to the UTX family.</text>
</comment>
<feature type="compositionally biased region" description="Low complexity" evidence="5">
    <location>
        <begin position="469"/>
        <end position="478"/>
    </location>
</feature>